<organism evidence="2 3">
    <name type="scientific">Falsiroseomonas tokyonensis</name>
    <dbReference type="NCBI Taxonomy" id="430521"/>
    <lineage>
        <taxon>Bacteria</taxon>
        <taxon>Pseudomonadati</taxon>
        <taxon>Pseudomonadota</taxon>
        <taxon>Alphaproteobacteria</taxon>
        <taxon>Acetobacterales</taxon>
        <taxon>Roseomonadaceae</taxon>
        <taxon>Falsiroseomonas</taxon>
    </lineage>
</organism>
<dbReference type="Pfam" id="PF09982">
    <property type="entry name" value="LpxR"/>
    <property type="match status" value="1"/>
</dbReference>
<proteinExistence type="predicted"/>
<gene>
    <name evidence="2" type="ORF">ACFOD3_10485</name>
</gene>
<evidence type="ECO:0000256" key="1">
    <source>
        <dbReference type="SAM" id="SignalP"/>
    </source>
</evidence>
<feature type="chain" id="PRO_5046870260" evidence="1">
    <location>
        <begin position="24"/>
        <end position="351"/>
    </location>
</feature>
<reference evidence="3" key="1">
    <citation type="journal article" date="2019" name="Int. J. Syst. Evol. Microbiol.">
        <title>The Global Catalogue of Microorganisms (GCM) 10K type strain sequencing project: providing services to taxonomists for standard genome sequencing and annotation.</title>
        <authorList>
            <consortium name="The Broad Institute Genomics Platform"/>
            <consortium name="The Broad Institute Genome Sequencing Center for Infectious Disease"/>
            <person name="Wu L."/>
            <person name="Ma J."/>
        </authorList>
    </citation>
    <scope>NUCLEOTIDE SEQUENCE [LARGE SCALE GENOMIC DNA]</scope>
    <source>
        <strain evidence="3">CGMCC 1.16855</strain>
    </source>
</reference>
<dbReference type="InterPro" id="IPR018707">
    <property type="entry name" value="LpxR"/>
</dbReference>
<keyword evidence="1" id="KW-0732">Signal</keyword>
<keyword evidence="3" id="KW-1185">Reference proteome</keyword>
<sequence length="351" mass="38132">MRNAPLLISFLLATSALAPVASAQGLLPALPDSLTPTVGEVTPPPPDPYGSWTFNYENDTLGGTDRNYTSGLQIAWRSPSAELPTPLRWLNEQATRLLGPGQVRWGAGLVQAIYTPEDTQRRIPDPNDRPYAGHLYGALVLQRETGFSLTTLELQAGVIGPSALGEFVQNTVHEAIRVDTTKGWDSQLKDELALNMVFERTLRSAPLELGSLQADMLTSYTVALGNVSTYGGAGVTFRVGQGLEADYGAPRIRPGLVGSAFFQPREEFGWYAFIGGQGRAIARDIFLDGNTWRDGGPSVDKRPLVADATAGLVAHWRGFRLAYSHVWRTEEFYGQRGGLQSFGSVGFTARF</sequence>
<name>A0ABV7BRH9_9PROT</name>
<comment type="caution">
    <text evidence="2">The sequence shown here is derived from an EMBL/GenBank/DDBJ whole genome shotgun (WGS) entry which is preliminary data.</text>
</comment>
<dbReference type="Proteomes" id="UP001595420">
    <property type="component" value="Unassembled WGS sequence"/>
</dbReference>
<dbReference type="RefSeq" id="WP_216836359.1">
    <property type="nucleotide sequence ID" value="NZ_JAFNJS010000002.1"/>
</dbReference>
<feature type="signal peptide" evidence="1">
    <location>
        <begin position="1"/>
        <end position="23"/>
    </location>
</feature>
<accession>A0ABV7BRH9</accession>
<dbReference type="EMBL" id="JBHRSB010000002">
    <property type="protein sequence ID" value="MFC3000322.1"/>
    <property type="molecule type" value="Genomic_DNA"/>
</dbReference>
<protein>
    <submittedName>
        <fullName evidence="2">Lipid A deacylase LpxR family protein</fullName>
    </submittedName>
</protein>
<evidence type="ECO:0000313" key="2">
    <source>
        <dbReference type="EMBL" id="MFC3000322.1"/>
    </source>
</evidence>
<evidence type="ECO:0000313" key="3">
    <source>
        <dbReference type="Proteomes" id="UP001595420"/>
    </source>
</evidence>